<dbReference type="PANTHER" id="PTHR11537:SF254">
    <property type="entry name" value="POTASSIUM VOLTAGE-GATED CHANNEL PROTEIN SHAB"/>
    <property type="match status" value="1"/>
</dbReference>
<name>A0A939IQX7_9MICO</name>
<evidence type="ECO:0000313" key="11">
    <source>
        <dbReference type="EMBL" id="MBN8205160.1"/>
    </source>
</evidence>
<evidence type="ECO:0000256" key="1">
    <source>
        <dbReference type="ARBA" id="ARBA00004141"/>
    </source>
</evidence>
<feature type="transmembrane region" description="Helical" evidence="9">
    <location>
        <begin position="163"/>
        <end position="184"/>
    </location>
</feature>
<dbReference type="GO" id="GO:0008076">
    <property type="term" value="C:voltage-gated potassium channel complex"/>
    <property type="evidence" value="ECO:0007669"/>
    <property type="project" value="InterPro"/>
</dbReference>
<dbReference type="InterPro" id="IPR013099">
    <property type="entry name" value="K_chnl_dom"/>
</dbReference>
<comment type="subcellular location">
    <subcellularLocation>
        <location evidence="1">Membrane</location>
        <topology evidence="1">Multi-pass membrane protein</topology>
    </subcellularLocation>
</comment>
<keyword evidence="7 11" id="KW-0407">Ion channel</keyword>
<feature type="transmembrane region" description="Helical" evidence="9">
    <location>
        <begin position="56"/>
        <end position="75"/>
    </location>
</feature>
<dbReference type="InterPro" id="IPR028325">
    <property type="entry name" value="VG_K_chnl"/>
</dbReference>
<evidence type="ECO:0000256" key="9">
    <source>
        <dbReference type="SAM" id="Phobius"/>
    </source>
</evidence>
<feature type="transmembrane region" description="Helical" evidence="9">
    <location>
        <begin position="29"/>
        <end position="50"/>
    </location>
</feature>
<dbReference type="Gene3D" id="1.20.5.110">
    <property type="match status" value="1"/>
</dbReference>
<reference evidence="11" key="1">
    <citation type="submission" date="2020-12" db="EMBL/GenBank/DDBJ databases">
        <title>PHA producing bacteria isolated from mangrove.</title>
        <authorList>
            <person name="Zheng W."/>
            <person name="Yu S."/>
            <person name="Huang Y."/>
        </authorList>
    </citation>
    <scope>NUCLEOTIDE SEQUENCE</scope>
    <source>
        <strain evidence="11">GN8-5</strain>
    </source>
</reference>
<keyword evidence="5" id="KW-0406">Ion transport</keyword>
<dbReference type="GO" id="GO:0001508">
    <property type="term" value="P:action potential"/>
    <property type="evidence" value="ECO:0007669"/>
    <property type="project" value="TreeGrafter"/>
</dbReference>
<dbReference type="Gene3D" id="1.10.287.70">
    <property type="match status" value="1"/>
</dbReference>
<organism evidence="11 12">
    <name type="scientific">Microbacterium esteraromaticum</name>
    <dbReference type="NCBI Taxonomy" id="57043"/>
    <lineage>
        <taxon>Bacteria</taxon>
        <taxon>Bacillati</taxon>
        <taxon>Actinomycetota</taxon>
        <taxon>Actinomycetes</taxon>
        <taxon>Micrococcales</taxon>
        <taxon>Microbacteriaceae</taxon>
        <taxon>Microbacterium</taxon>
    </lineage>
</organism>
<keyword evidence="3 9" id="KW-0812">Transmembrane</keyword>
<feature type="transmembrane region" description="Helical" evidence="9">
    <location>
        <begin position="196"/>
        <end position="220"/>
    </location>
</feature>
<evidence type="ECO:0000259" key="10">
    <source>
        <dbReference type="Pfam" id="PF07885"/>
    </source>
</evidence>
<dbReference type="PANTHER" id="PTHR11537">
    <property type="entry name" value="VOLTAGE-GATED POTASSIUM CHANNEL"/>
    <property type="match status" value="1"/>
</dbReference>
<feature type="transmembrane region" description="Helical" evidence="9">
    <location>
        <begin position="96"/>
        <end position="117"/>
    </location>
</feature>
<protein>
    <submittedName>
        <fullName evidence="11">Two pore domain potassium channel family protein</fullName>
    </submittedName>
</protein>
<sequence length="246" mass="27097">MDTRADDRPLSEQSDADSSLARVVRWEDLTAWPLFAAAVVMLGASTWVVAVQDSSVLARAAAALVAVLLWLGFIADYLVRLAIAGAARREFVRSRVFELVTLVLPFIRPLLIVVYVWRLPVFRYGSPAKQRIRYMVTLTLFTLMFVYLASWAVWLVERNAAGATILSFDDALFWGFTTITTVGYGNLVPITALGRIIAVGLMLGGLVVIGVTSATVVSALTDRIRQAASHEPPARPTRRDRSDRSE</sequence>
<comment type="caution">
    <text evidence="11">The sequence shown here is derived from an EMBL/GenBank/DDBJ whole genome shotgun (WGS) entry which is preliminary data.</text>
</comment>
<evidence type="ECO:0000256" key="7">
    <source>
        <dbReference type="ARBA" id="ARBA00023303"/>
    </source>
</evidence>
<evidence type="ECO:0000256" key="6">
    <source>
        <dbReference type="ARBA" id="ARBA00023136"/>
    </source>
</evidence>
<evidence type="ECO:0000256" key="5">
    <source>
        <dbReference type="ARBA" id="ARBA00023065"/>
    </source>
</evidence>
<dbReference type="Proteomes" id="UP000664385">
    <property type="component" value="Unassembled WGS sequence"/>
</dbReference>
<gene>
    <name evidence="11" type="ORF">JF543_04215</name>
</gene>
<evidence type="ECO:0000256" key="8">
    <source>
        <dbReference type="SAM" id="MobiDB-lite"/>
    </source>
</evidence>
<evidence type="ECO:0000256" key="2">
    <source>
        <dbReference type="ARBA" id="ARBA00022448"/>
    </source>
</evidence>
<dbReference type="Pfam" id="PF07885">
    <property type="entry name" value="Ion_trans_2"/>
    <property type="match status" value="1"/>
</dbReference>
<accession>A0A939IQX7</accession>
<dbReference type="RefSeq" id="WP_206821050.1">
    <property type="nucleotide sequence ID" value="NZ_CP063379.1"/>
</dbReference>
<feature type="transmembrane region" description="Helical" evidence="9">
    <location>
        <begin position="132"/>
        <end position="156"/>
    </location>
</feature>
<feature type="compositionally biased region" description="Basic and acidic residues" evidence="8">
    <location>
        <begin position="237"/>
        <end position="246"/>
    </location>
</feature>
<keyword evidence="2" id="KW-0813">Transport</keyword>
<feature type="region of interest" description="Disordered" evidence="8">
    <location>
        <begin position="227"/>
        <end position="246"/>
    </location>
</feature>
<feature type="domain" description="Potassium channel" evidence="10">
    <location>
        <begin position="142"/>
        <end position="221"/>
    </location>
</feature>
<dbReference type="AlphaFoldDB" id="A0A939IQX7"/>
<evidence type="ECO:0000313" key="12">
    <source>
        <dbReference type="Proteomes" id="UP000664385"/>
    </source>
</evidence>
<proteinExistence type="predicted"/>
<dbReference type="EMBL" id="JAEMWU010000001">
    <property type="protein sequence ID" value="MBN8205160.1"/>
    <property type="molecule type" value="Genomic_DNA"/>
</dbReference>
<keyword evidence="6 9" id="KW-0472">Membrane</keyword>
<keyword evidence="4 9" id="KW-1133">Transmembrane helix</keyword>
<dbReference type="SUPFAM" id="SSF81324">
    <property type="entry name" value="Voltage-gated potassium channels"/>
    <property type="match status" value="1"/>
</dbReference>
<evidence type="ECO:0000256" key="4">
    <source>
        <dbReference type="ARBA" id="ARBA00022989"/>
    </source>
</evidence>
<evidence type="ECO:0000256" key="3">
    <source>
        <dbReference type="ARBA" id="ARBA00022692"/>
    </source>
</evidence>
<dbReference type="GO" id="GO:0005249">
    <property type="term" value="F:voltage-gated potassium channel activity"/>
    <property type="evidence" value="ECO:0007669"/>
    <property type="project" value="InterPro"/>
</dbReference>